<proteinExistence type="predicted"/>
<keyword evidence="1" id="KW-0812">Transmembrane</keyword>
<keyword evidence="1" id="KW-1133">Transmembrane helix</keyword>
<name>A0A6C0J9G0_9ZZZZ</name>
<reference evidence="2" key="1">
    <citation type="journal article" date="2020" name="Nature">
        <title>Giant virus diversity and host interactions through global metagenomics.</title>
        <authorList>
            <person name="Schulz F."/>
            <person name="Roux S."/>
            <person name="Paez-Espino D."/>
            <person name="Jungbluth S."/>
            <person name="Walsh D.A."/>
            <person name="Denef V.J."/>
            <person name="McMahon K.D."/>
            <person name="Konstantinidis K.T."/>
            <person name="Eloe-Fadrosh E.A."/>
            <person name="Kyrpides N.C."/>
            <person name="Woyke T."/>
        </authorList>
    </citation>
    <scope>NUCLEOTIDE SEQUENCE</scope>
    <source>
        <strain evidence="2">GVMAG-M-3300025880-56</strain>
    </source>
</reference>
<dbReference type="AlphaFoldDB" id="A0A6C0J9G0"/>
<protein>
    <submittedName>
        <fullName evidence="2">Uncharacterized protein</fullName>
    </submittedName>
</protein>
<keyword evidence="1" id="KW-0472">Membrane</keyword>
<feature type="transmembrane region" description="Helical" evidence="1">
    <location>
        <begin position="148"/>
        <end position="170"/>
    </location>
</feature>
<sequence length="171" mass="19755">MKNKIERTKKFKHFSVHVNNEKNRIVNISSGPKLNNKSGYEFRFGKVKGIYYQSDINDNLINISITNNYQNSDGTINANFYTPPFYSPNLLNNDNLEYTNSRLFLCPLDTYLNKIEAESDSIGIIAKSLSFGCIGPTMNRGIIKPTNIYFRYVFIGISIFLILFLFYKFIL</sequence>
<dbReference type="EMBL" id="MN740350">
    <property type="protein sequence ID" value="QHU01913.1"/>
    <property type="molecule type" value="Genomic_DNA"/>
</dbReference>
<organism evidence="2">
    <name type="scientific">viral metagenome</name>
    <dbReference type="NCBI Taxonomy" id="1070528"/>
    <lineage>
        <taxon>unclassified sequences</taxon>
        <taxon>metagenomes</taxon>
        <taxon>organismal metagenomes</taxon>
    </lineage>
</organism>
<accession>A0A6C0J9G0</accession>
<evidence type="ECO:0000313" key="2">
    <source>
        <dbReference type="EMBL" id="QHU01913.1"/>
    </source>
</evidence>
<evidence type="ECO:0000256" key="1">
    <source>
        <dbReference type="SAM" id="Phobius"/>
    </source>
</evidence>